<keyword evidence="3" id="KW-1185">Reference proteome</keyword>
<feature type="domain" description="General stress protein 17M-like" evidence="1">
    <location>
        <begin position="6"/>
        <end position="70"/>
    </location>
</feature>
<evidence type="ECO:0000259" key="1">
    <source>
        <dbReference type="Pfam" id="PF11181"/>
    </source>
</evidence>
<dbReference type="AlphaFoldDB" id="A0A7X2L1A8"/>
<gene>
    <name evidence="2" type="ORF">GJB61_11555</name>
</gene>
<name>A0A7X2L1A8_9BACL</name>
<comment type="caution">
    <text evidence="2">The sequence shown here is derived from an EMBL/GenBank/DDBJ whole genome shotgun (WGS) entry which is preliminary data.</text>
</comment>
<dbReference type="Pfam" id="PF11181">
    <property type="entry name" value="YflT"/>
    <property type="match status" value="1"/>
</dbReference>
<reference evidence="2 3" key="1">
    <citation type="submission" date="2019-11" db="EMBL/GenBank/DDBJ databases">
        <title>Paenibacillus monticola sp. nov., a novel PGPR strain isolated from mountain sample in China.</title>
        <authorList>
            <person name="Zhao Q."/>
            <person name="Li H.-P."/>
            <person name="Zhang J.-L."/>
        </authorList>
    </citation>
    <scope>NUCLEOTIDE SEQUENCE [LARGE SCALE GENOMIC DNA]</scope>
    <source>
        <strain evidence="2 3">LC-T2</strain>
    </source>
</reference>
<dbReference type="RefSeq" id="WP_154118639.1">
    <property type="nucleotide sequence ID" value="NZ_WJXB01000003.1"/>
</dbReference>
<sequence length="160" mass="16764">MTVLILGIFGHRSDATLAIKALQGSGINPKKITVLAKQKNIVEQISKDSGIGKPEVGIGNGGLFGTAKEIAVGLNMLPDTAVAAGPAAHKLAGASLDEDTALDGLTVSLMGVGIPQRDAEGYARHVNKEHIIVMLALEQEKIKRVSSLFNKHHAVPLESM</sequence>
<protein>
    <recommendedName>
        <fullName evidence="1">General stress protein 17M-like domain-containing protein</fullName>
    </recommendedName>
</protein>
<organism evidence="2 3">
    <name type="scientific">Paenibacillus monticola</name>
    <dbReference type="NCBI Taxonomy" id="2666075"/>
    <lineage>
        <taxon>Bacteria</taxon>
        <taxon>Bacillati</taxon>
        <taxon>Bacillota</taxon>
        <taxon>Bacilli</taxon>
        <taxon>Bacillales</taxon>
        <taxon>Paenibacillaceae</taxon>
        <taxon>Paenibacillus</taxon>
    </lineage>
</organism>
<accession>A0A7X2L1A8</accession>
<evidence type="ECO:0000313" key="3">
    <source>
        <dbReference type="Proteomes" id="UP000463051"/>
    </source>
</evidence>
<dbReference type="EMBL" id="WJXB01000003">
    <property type="protein sequence ID" value="MRN53632.1"/>
    <property type="molecule type" value="Genomic_DNA"/>
</dbReference>
<dbReference type="Proteomes" id="UP000463051">
    <property type="component" value="Unassembled WGS sequence"/>
</dbReference>
<proteinExistence type="predicted"/>
<evidence type="ECO:0000313" key="2">
    <source>
        <dbReference type="EMBL" id="MRN53632.1"/>
    </source>
</evidence>
<dbReference type="InterPro" id="IPR025889">
    <property type="entry name" value="GSP17M-like_dom"/>
</dbReference>